<dbReference type="InterPro" id="IPR011335">
    <property type="entry name" value="Restrct_endonuc-II-like"/>
</dbReference>
<gene>
    <name evidence="2" type="ORF">B0703_02295</name>
</gene>
<dbReference type="EMBL" id="CP133648">
    <property type="protein sequence ID" value="WNE85780.1"/>
    <property type="molecule type" value="Genomic_DNA"/>
</dbReference>
<feature type="domain" description="DUF559" evidence="1">
    <location>
        <begin position="47"/>
        <end position="99"/>
    </location>
</feature>
<dbReference type="AlphaFoldDB" id="A0AAF1A6U2"/>
<dbReference type="Pfam" id="PF04480">
    <property type="entry name" value="DUF559"/>
    <property type="match status" value="1"/>
</dbReference>
<dbReference type="InterPro" id="IPR007569">
    <property type="entry name" value="DUF559"/>
</dbReference>
<organism evidence="2 3">
    <name type="scientific">Bifidobacterium adolescentis</name>
    <dbReference type="NCBI Taxonomy" id="1680"/>
    <lineage>
        <taxon>Bacteria</taxon>
        <taxon>Bacillati</taxon>
        <taxon>Actinomycetota</taxon>
        <taxon>Actinomycetes</taxon>
        <taxon>Bifidobacteriales</taxon>
        <taxon>Bifidobacteriaceae</taxon>
        <taxon>Bifidobacterium</taxon>
    </lineage>
</organism>
<dbReference type="SUPFAM" id="SSF52980">
    <property type="entry name" value="Restriction endonuclease-like"/>
    <property type="match status" value="1"/>
</dbReference>
<reference evidence="2" key="2">
    <citation type="submission" date="2023-09" db="EMBL/GenBank/DDBJ databases">
        <title>Ecological and genomic based identification of the Bifidobacterium adolescentis prototype of the healthy human gut microbiota.</title>
        <authorList>
            <person name="Lugli G.A."/>
            <person name="Argentini C."/>
            <person name="Tarracchini C."/>
            <person name="Fontana F."/>
            <person name="Alessandri G."/>
            <person name="Mancabelli L."/>
            <person name="Milani C."/>
            <person name="Turroni F."/>
            <person name="Ventura M."/>
        </authorList>
    </citation>
    <scope>NUCLEOTIDE SEQUENCE</scope>
    <source>
        <strain evidence="2">703B</strain>
    </source>
</reference>
<evidence type="ECO:0000313" key="2">
    <source>
        <dbReference type="EMBL" id="WNE85780.1"/>
    </source>
</evidence>
<dbReference type="RefSeq" id="WP_236837734.1">
    <property type="nucleotide sequence ID" value="NZ_CP133648.1"/>
</dbReference>
<dbReference type="Proteomes" id="UP000193179">
    <property type="component" value="Chromosome"/>
</dbReference>
<reference evidence="2" key="1">
    <citation type="journal article" date="2016" name="Sci. Rep.">
        <title>Evaluation of genetic diversity among strains of the human gut commensal Bifidobacterium adolescentis.</title>
        <authorList>
            <person name="Duranti S."/>
            <person name="Milani C."/>
            <person name="Lugli G.A."/>
            <person name="Mancabelli L."/>
            <person name="Turroni F."/>
            <person name="Ferrario C."/>
            <person name="Mangifesta M."/>
            <person name="Viappiani A."/>
            <person name="Sanchez B."/>
            <person name="Margolles A."/>
            <person name="van Sinderen D."/>
            <person name="Ventura M."/>
        </authorList>
    </citation>
    <scope>NUCLEOTIDE SEQUENCE</scope>
    <source>
        <strain evidence="2">703B</strain>
    </source>
</reference>
<dbReference type="Gene3D" id="3.40.960.10">
    <property type="entry name" value="VSR Endonuclease"/>
    <property type="match status" value="1"/>
</dbReference>
<sequence>MRRALRLMRENTDSSQETRSRIVLLRYGLPCPEVNYAIRLKGYSHVFFADMAYPDLKIIIEYDGRHHASRWLADSKRREALEDEGWLYIQVTAENLRDEDSQRELAERVAQRMSLRLGEPVRLCGRMTIAQIADGRREGNRL</sequence>
<name>A0AAF1A6U2_BIFAD</name>
<proteinExistence type="predicted"/>
<protein>
    <submittedName>
        <fullName evidence="2">DUF559 domain-containing protein</fullName>
    </submittedName>
</protein>
<evidence type="ECO:0000313" key="3">
    <source>
        <dbReference type="Proteomes" id="UP000193179"/>
    </source>
</evidence>
<evidence type="ECO:0000259" key="1">
    <source>
        <dbReference type="Pfam" id="PF04480"/>
    </source>
</evidence>
<accession>A0AAF1A6U2</accession>